<protein>
    <submittedName>
        <fullName evidence="3">Uncharacterized protein</fullName>
    </submittedName>
</protein>
<feature type="compositionally biased region" description="Low complexity" evidence="2">
    <location>
        <begin position="714"/>
        <end position="741"/>
    </location>
</feature>
<feature type="compositionally biased region" description="Low complexity" evidence="2">
    <location>
        <begin position="659"/>
        <end position="673"/>
    </location>
</feature>
<gene>
    <name evidence="3" type="ORF">M501DRAFT_90387</name>
</gene>
<keyword evidence="4" id="KW-1185">Reference proteome</keyword>
<feature type="compositionally biased region" description="Low complexity" evidence="2">
    <location>
        <begin position="862"/>
        <end position="878"/>
    </location>
</feature>
<evidence type="ECO:0000313" key="3">
    <source>
        <dbReference type="EMBL" id="KAF2843461.1"/>
    </source>
</evidence>
<dbReference type="EMBL" id="MU006089">
    <property type="protein sequence ID" value="KAF2843461.1"/>
    <property type="molecule type" value="Genomic_DNA"/>
</dbReference>
<feature type="compositionally biased region" description="Low complexity" evidence="2">
    <location>
        <begin position="796"/>
        <end position="813"/>
    </location>
</feature>
<name>A0A9P4VRZ8_9PEZI</name>
<feature type="compositionally biased region" description="Low complexity" evidence="2">
    <location>
        <begin position="632"/>
        <end position="648"/>
    </location>
</feature>
<evidence type="ECO:0000256" key="1">
    <source>
        <dbReference type="SAM" id="Coils"/>
    </source>
</evidence>
<feature type="coiled-coil region" evidence="1">
    <location>
        <begin position="318"/>
        <end position="345"/>
    </location>
</feature>
<feature type="region of interest" description="Disordered" evidence="2">
    <location>
        <begin position="474"/>
        <end position="493"/>
    </location>
</feature>
<accession>A0A9P4VRZ8</accession>
<keyword evidence="1" id="KW-0175">Coiled coil</keyword>
<feature type="compositionally biased region" description="Polar residues" evidence="2">
    <location>
        <begin position="539"/>
        <end position="560"/>
    </location>
</feature>
<evidence type="ECO:0000256" key="2">
    <source>
        <dbReference type="SAM" id="MobiDB-lite"/>
    </source>
</evidence>
<sequence>MPRPGLGSLRTLGKAMFSACIFTGTGILLGQQEKVKELVQRSPPLPYFGGTTTITTTPNIPTSSVTVRSNTTDTITQMSFMAAQSTSSIKYVVTIAAAICLPVESPRSTRVCLPDDRVFAEKYFCPWINNETAFLSWDSAIPAAESFATTTYDLHKPSSIAMGEPYKDELNYLLYATVVDLCVTVGNILLHLWRGEKEVSLRKITINKVLRFLLSFLHSILMLSLRLILHRLSAYLRPGSTFSDLIRVIITLYHVYEFFTAVKSALSYFRGIYTTPRSVPKLPNRNQRRAQAQIARKRLRRLRIAATNIAIRLSQSERDRATAMANALEESLKKSNEAFNDLTLKYSQLASGFEEYKFSTAEQLKERGERLRACATAEQRLVESHEKLTIANEELSSIKAEMELVKARKAAEVAAAVKPYWERLALSQKSTAMTQAQLEKCELELDSTQNRFNHAQELLDRINRIYPEAQELSKQFSEEREDADNEESDEEYLDVGGISQSKHAFSGRLESVRQWDDRTKRMRYVSRVVLDKDTSKTHQVATQTGVDPVKTTSKPESSNLLAPEFDPQATVIGPVPIMVTKDGVSRPLVLPLPAWWNPNQLEQGNAAASASMTPSLAPNPVRVQTDICMSTSTSESASSAPVNSASPPRMAPGVATLHSSPVQVPTTPSSNSVFDTKGMEASKYAIPRQIPQHKNPNRNENKSVTLSPKANDFTPARTPVETAAPTETEPAANSNSMAAASLRSDTGTPATTPTTTPIIAPAIASAHSDKPRTPVSATPVLSRGLSSSRFATPIASTSPTVPSNTNTTSTTPTLNRGMAASKYAVRSTAVRPTIPSIPPPQNSIRTTGAGIMSSKYAVQIDPSPSISARSSSSRPSVHPRGRGWGNNSNHNF</sequence>
<feature type="region of interest" description="Disordered" evidence="2">
    <location>
        <begin position="539"/>
        <end position="561"/>
    </location>
</feature>
<dbReference type="Proteomes" id="UP000799429">
    <property type="component" value="Unassembled WGS sequence"/>
</dbReference>
<feature type="compositionally biased region" description="Low complexity" evidence="2">
    <location>
        <begin position="748"/>
        <end position="764"/>
    </location>
</feature>
<feature type="region of interest" description="Disordered" evidence="2">
    <location>
        <begin position="632"/>
        <end position="675"/>
    </location>
</feature>
<proteinExistence type="predicted"/>
<comment type="caution">
    <text evidence="3">The sequence shown here is derived from an EMBL/GenBank/DDBJ whole genome shotgun (WGS) entry which is preliminary data.</text>
</comment>
<feature type="region of interest" description="Disordered" evidence="2">
    <location>
        <begin position="860"/>
        <end position="892"/>
    </location>
</feature>
<feature type="region of interest" description="Disordered" evidence="2">
    <location>
        <begin position="687"/>
        <end position="847"/>
    </location>
</feature>
<evidence type="ECO:0000313" key="4">
    <source>
        <dbReference type="Proteomes" id="UP000799429"/>
    </source>
</evidence>
<dbReference type="AlphaFoldDB" id="A0A9P4VRZ8"/>
<reference evidence="3" key="1">
    <citation type="journal article" date="2020" name="Stud. Mycol.">
        <title>101 Dothideomycetes genomes: a test case for predicting lifestyles and emergence of pathogens.</title>
        <authorList>
            <person name="Haridas S."/>
            <person name="Albert R."/>
            <person name="Binder M."/>
            <person name="Bloem J."/>
            <person name="Labutti K."/>
            <person name="Salamov A."/>
            <person name="Andreopoulos B."/>
            <person name="Baker S."/>
            <person name="Barry K."/>
            <person name="Bills G."/>
            <person name="Bluhm B."/>
            <person name="Cannon C."/>
            <person name="Castanera R."/>
            <person name="Culley D."/>
            <person name="Daum C."/>
            <person name="Ezra D."/>
            <person name="Gonzalez J."/>
            <person name="Henrissat B."/>
            <person name="Kuo A."/>
            <person name="Liang C."/>
            <person name="Lipzen A."/>
            <person name="Lutzoni F."/>
            <person name="Magnuson J."/>
            <person name="Mondo S."/>
            <person name="Nolan M."/>
            <person name="Ohm R."/>
            <person name="Pangilinan J."/>
            <person name="Park H.-J."/>
            <person name="Ramirez L."/>
            <person name="Alfaro M."/>
            <person name="Sun H."/>
            <person name="Tritt A."/>
            <person name="Yoshinaga Y."/>
            <person name="Zwiers L.-H."/>
            <person name="Turgeon B."/>
            <person name="Goodwin S."/>
            <person name="Spatafora J."/>
            <person name="Crous P."/>
            <person name="Grigoriev I."/>
        </authorList>
    </citation>
    <scope>NUCLEOTIDE SEQUENCE</scope>
    <source>
        <strain evidence="3">CBS 101060</strain>
    </source>
</reference>
<feature type="compositionally biased region" description="Acidic residues" evidence="2">
    <location>
        <begin position="479"/>
        <end position="493"/>
    </location>
</feature>
<organism evidence="3 4">
    <name type="scientific">Patellaria atrata CBS 101060</name>
    <dbReference type="NCBI Taxonomy" id="1346257"/>
    <lineage>
        <taxon>Eukaryota</taxon>
        <taxon>Fungi</taxon>
        <taxon>Dikarya</taxon>
        <taxon>Ascomycota</taxon>
        <taxon>Pezizomycotina</taxon>
        <taxon>Dothideomycetes</taxon>
        <taxon>Dothideomycetes incertae sedis</taxon>
        <taxon>Patellariales</taxon>
        <taxon>Patellariaceae</taxon>
        <taxon>Patellaria</taxon>
    </lineage>
</organism>